<organism evidence="13 14">
    <name type="scientific">Corynebacterium uterequi</name>
    <dbReference type="NCBI Taxonomy" id="1072256"/>
    <lineage>
        <taxon>Bacteria</taxon>
        <taxon>Bacillati</taxon>
        <taxon>Actinomycetota</taxon>
        <taxon>Actinomycetes</taxon>
        <taxon>Mycobacteriales</taxon>
        <taxon>Corynebacteriaceae</taxon>
        <taxon>Corynebacterium</taxon>
    </lineage>
</organism>
<comment type="subunit">
    <text evidence="10">Homodimer.</text>
</comment>
<dbReference type="InterPro" id="IPR013709">
    <property type="entry name" value="2-isopropylmalate_synth_dimer"/>
</dbReference>
<evidence type="ECO:0000256" key="6">
    <source>
        <dbReference type="ARBA" id="ARBA00022605"/>
    </source>
</evidence>
<dbReference type="Pfam" id="PF22615">
    <property type="entry name" value="IPMS_D2"/>
    <property type="match status" value="1"/>
</dbReference>
<dbReference type="Gene3D" id="3.20.20.70">
    <property type="entry name" value="Aldolase class I"/>
    <property type="match status" value="1"/>
</dbReference>
<evidence type="ECO:0000256" key="3">
    <source>
        <dbReference type="ARBA" id="ARBA00009767"/>
    </source>
</evidence>
<protein>
    <recommendedName>
        <fullName evidence="4 10">2-isopropylmalate synthase</fullName>
        <ecNumber evidence="4 10">2.3.3.13</ecNumber>
    </recommendedName>
    <alternativeName>
        <fullName evidence="10">Alpha-IPM synthase</fullName>
    </alternativeName>
    <alternativeName>
        <fullName evidence="10">Alpha-isopropylmalate synthase</fullName>
    </alternativeName>
</protein>
<dbReference type="GO" id="GO:0005737">
    <property type="term" value="C:cytoplasm"/>
    <property type="evidence" value="ECO:0007669"/>
    <property type="project" value="UniProtKB-SubCell"/>
</dbReference>
<dbReference type="InterPro" id="IPR005668">
    <property type="entry name" value="IPM_Synthase"/>
</dbReference>
<evidence type="ECO:0000256" key="4">
    <source>
        <dbReference type="ARBA" id="ARBA00012973"/>
    </source>
</evidence>
<dbReference type="EC" id="2.3.3.13" evidence="4 10"/>
<dbReference type="OrthoDB" id="9803573at2"/>
<dbReference type="PATRIC" id="fig|1072256.5.peg.134"/>
<dbReference type="GO" id="GO:0000287">
    <property type="term" value="F:magnesium ion binding"/>
    <property type="evidence" value="ECO:0007669"/>
    <property type="project" value="UniProtKB-UniRule"/>
</dbReference>
<dbReference type="RefSeq" id="WP_047258809.1">
    <property type="nucleotide sequence ID" value="NZ_CP011546.1"/>
</dbReference>
<evidence type="ECO:0000313" key="14">
    <source>
        <dbReference type="Proteomes" id="UP000035548"/>
    </source>
</evidence>
<dbReference type="EMBL" id="CP011546">
    <property type="protein sequence ID" value="AKK10166.1"/>
    <property type="molecule type" value="Genomic_DNA"/>
</dbReference>
<comment type="subcellular location">
    <subcellularLocation>
        <location evidence="10">Cytoplasm</location>
    </subcellularLocation>
</comment>
<evidence type="ECO:0000259" key="12">
    <source>
        <dbReference type="PROSITE" id="PS50991"/>
    </source>
</evidence>
<feature type="binding site" evidence="10">
    <location>
        <position position="282"/>
    </location>
    <ligand>
        <name>Mg(2+)</name>
        <dbReference type="ChEBI" id="CHEBI:18420"/>
    </ligand>
</feature>
<comment type="catalytic activity">
    <reaction evidence="1 10">
        <text>3-methyl-2-oxobutanoate + acetyl-CoA + H2O = (2S)-2-isopropylmalate + CoA + H(+)</text>
        <dbReference type="Rhea" id="RHEA:21524"/>
        <dbReference type="ChEBI" id="CHEBI:1178"/>
        <dbReference type="ChEBI" id="CHEBI:11851"/>
        <dbReference type="ChEBI" id="CHEBI:15377"/>
        <dbReference type="ChEBI" id="CHEBI:15378"/>
        <dbReference type="ChEBI" id="CHEBI:57287"/>
        <dbReference type="ChEBI" id="CHEBI:57288"/>
        <dbReference type="EC" id="2.3.3.13"/>
    </reaction>
</comment>
<feature type="binding site" evidence="10">
    <location>
        <position position="280"/>
    </location>
    <ligand>
        <name>Mg(2+)</name>
        <dbReference type="ChEBI" id="CHEBI:18420"/>
    </ligand>
</feature>
<dbReference type="PROSITE" id="PS00815">
    <property type="entry name" value="AIPM_HOMOCIT_SYNTH_1"/>
    <property type="match status" value="1"/>
</dbReference>
<sequence length="612" mass="67481">MSPSNSFISAPQDITTPSGPVPADQPAWNKQRGSAMPVHRYLPFAEEVEDVQLPDRTWPDKKITRAPQWCAVDLRDGNQALIDPMSPERKRRMFELLVKMGYKEIEVGFPSASQTDFDFVREIIEKNMIPEDVTIQVLVQAREHLIRRTFEACEGASNVIVHFYNSTSKLQRRVVFRKDRPAIKKLATDAAELIKTIAADYPDTNWRWEYSPESFTGTERDFALEVCDAVVDIMGATPDNPMIINLPSTVEMITPNIYADQIEWMHRNFAKRDSIILSLHPHNDRGEGIAAAELGYLAGADRIEGCLFGNGERTGNVDLITLGLNMLTQGVDPQIDFSDINKIRATVEYCNQLRVPERHPYGGDLVFTAFSGSHQDAVNKGLDALAAIVKPGASSTDVTWEELRETTWEVPYLPIDPKDVGRTYEAVIRVNSQSGKGGVAYIMKTDHGIAMPRAMQQEFSSVVQAVTDSEGGEVDSTAMWDLFAAEYLERDDVLKQLEIDVENARTDGANARVTATVEYRGDTHTISGEGNGPIAAYANALEQLGIELEVQDYSQHSRSAGDDAEAACYINATVGTAKVWGVGIAGSTTFASLKACTSAVNRAAAGYEPKGY</sequence>
<evidence type="ECO:0000256" key="8">
    <source>
        <dbReference type="ARBA" id="ARBA00022723"/>
    </source>
</evidence>
<dbReference type="InterPro" id="IPR013785">
    <property type="entry name" value="Aldolase_TIM"/>
</dbReference>
<evidence type="ECO:0000256" key="2">
    <source>
        <dbReference type="ARBA" id="ARBA00004689"/>
    </source>
</evidence>
<evidence type="ECO:0000256" key="1">
    <source>
        <dbReference type="ARBA" id="ARBA00000064"/>
    </source>
</evidence>
<dbReference type="SUPFAM" id="SSF89000">
    <property type="entry name" value="post-HMGL domain-like"/>
    <property type="match status" value="1"/>
</dbReference>
<reference evidence="14" key="2">
    <citation type="submission" date="2015-05" db="EMBL/GenBank/DDBJ databases">
        <title>Complete genome sequence of Corynebacterium uterequi DSM 45634, isolated from the uterus of a maiden mare.</title>
        <authorList>
            <person name="Ruckert C."/>
            <person name="Albersmeier A."/>
            <person name="Winkler A."/>
            <person name="Tauch A."/>
        </authorList>
    </citation>
    <scope>NUCLEOTIDE SEQUENCE [LARGE SCALE GENOMIC DNA]</scope>
    <source>
        <strain evidence="14">DSM 45634</strain>
    </source>
</reference>
<reference evidence="13 14" key="1">
    <citation type="journal article" date="2015" name="Genome Announc.">
        <title>Virulence Factor Genes Detected in the Complete Genome Sequence of Corynebacterium uterequi DSM 45634, Isolated from the Uterus of a Maiden Mare.</title>
        <authorList>
            <person name="Ruckert C."/>
            <person name="Kriete M."/>
            <person name="Jaenicke S."/>
            <person name="Winkler A."/>
            <person name="Tauch A."/>
        </authorList>
    </citation>
    <scope>NUCLEOTIDE SEQUENCE [LARGE SCALE GENOMIC DNA]</scope>
    <source>
        <strain evidence="13 14">DSM 45634</strain>
    </source>
</reference>
<keyword evidence="10" id="KW-0460">Magnesium</keyword>
<feature type="binding site" evidence="10">
    <location>
        <position position="316"/>
    </location>
    <ligand>
        <name>Mg(2+)</name>
        <dbReference type="ChEBI" id="CHEBI:18420"/>
    </ligand>
</feature>
<feature type="region of interest" description="Disordered" evidence="11">
    <location>
        <begin position="1"/>
        <end position="32"/>
    </location>
</feature>
<keyword evidence="8 10" id="KW-0479">Metal-binding</keyword>
<comment type="similarity">
    <text evidence="3 10">Belongs to the alpha-IPM synthase/homocitrate synthase family. LeuA type 2 subfamily.</text>
</comment>
<evidence type="ECO:0000256" key="9">
    <source>
        <dbReference type="ARBA" id="ARBA00023304"/>
    </source>
</evidence>
<dbReference type="GO" id="GO:0009098">
    <property type="term" value="P:L-leucine biosynthetic process"/>
    <property type="evidence" value="ECO:0007669"/>
    <property type="project" value="UniProtKB-UniRule"/>
</dbReference>
<accession>A0A0G3H9Z2</accession>
<keyword evidence="9 10" id="KW-0100">Branched-chain amino acid biosynthesis</keyword>
<keyword evidence="6 10" id="KW-0028">Amino-acid biosynthesis</keyword>
<gene>
    <name evidence="10 13" type="primary">leuA</name>
    <name evidence="13" type="ORF">CUTER_00720</name>
</gene>
<keyword evidence="10" id="KW-0963">Cytoplasm</keyword>
<dbReference type="InterPro" id="IPR054692">
    <property type="entry name" value="LeuA-like_post-cat"/>
</dbReference>
<comment type="cofactor">
    <cofactor evidence="10">
        <name>Mg(2+)</name>
        <dbReference type="ChEBI" id="CHEBI:18420"/>
    </cofactor>
</comment>
<evidence type="ECO:0000256" key="11">
    <source>
        <dbReference type="SAM" id="MobiDB-lite"/>
    </source>
</evidence>
<dbReference type="InterPro" id="IPR039371">
    <property type="entry name" value="LeuA_N_DRE-TIM"/>
</dbReference>
<keyword evidence="13" id="KW-0012">Acyltransferase</keyword>
<dbReference type="NCBIfam" id="NF002991">
    <property type="entry name" value="PRK03739.1"/>
    <property type="match status" value="1"/>
</dbReference>
<evidence type="ECO:0000256" key="10">
    <source>
        <dbReference type="HAMAP-Rule" id="MF_00572"/>
    </source>
</evidence>
<comment type="function">
    <text evidence="10">Catalyzes the condensation of the acetyl group of acetyl-CoA with 3-methyl-2-oxobutanoate (2-ketoisovalerate) to form 3-carboxy-3-hydroxy-4-methylpentanoate (2-isopropylmalate).</text>
</comment>
<dbReference type="Pfam" id="PF08502">
    <property type="entry name" value="LeuA_dimer"/>
    <property type="match status" value="1"/>
</dbReference>
<feature type="binding site" evidence="10">
    <location>
        <position position="76"/>
    </location>
    <ligand>
        <name>Mg(2+)</name>
        <dbReference type="ChEBI" id="CHEBI:18420"/>
    </ligand>
</feature>
<proteinExistence type="inferred from homology"/>
<keyword evidence="7 10" id="KW-0808">Transferase</keyword>
<dbReference type="PROSITE" id="PS00816">
    <property type="entry name" value="AIPM_HOMOCIT_SYNTH_2"/>
    <property type="match status" value="1"/>
</dbReference>
<feature type="domain" description="Pyruvate carboxyltransferase" evidence="12">
    <location>
        <begin position="67"/>
        <end position="341"/>
    </location>
</feature>
<evidence type="ECO:0000313" key="13">
    <source>
        <dbReference type="EMBL" id="AKK10166.1"/>
    </source>
</evidence>
<dbReference type="PROSITE" id="PS50991">
    <property type="entry name" value="PYR_CT"/>
    <property type="match status" value="1"/>
</dbReference>
<dbReference type="GO" id="GO:0003852">
    <property type="term" value="F:2-isopropylmalate synthase activity"/>
    <property type="evidence" value="ECO:0007669"/>
    <property type="project" value="UniProtKB-UniRule"/>
</dbReference>
<evidence type="ECO:0000256" key="7">
    <source>
        <dbReference type="ARBA" id="ARBA00022679"/>
    </source>
</evidence>
<dbReference type="Proteomes" id="UP000035548">
    <property type="component" value="Chromosome"/>
</dbReference>
<dbReference type="HAMAP" id="MF_00572">
    <property type="entry name" value="LeuA_type2"/>
    <property type="match status" value="1"/>
</dbReference>
<dbReference type="STRING" id="1072256.CUTER_00720"/>
<dbReference type="FunFam" id="3.20.20.70:FF:000045">
    <property type="entry name" value="2-isopropylmalate synthase"/>
    <property type="match status" value="1"/>
</dbReference>
<dbReference type="CDD" id="cd07942">
    <property type="entry name" value="DRE_TIM_LeuA"/>
    <property type="match status" value="1"/>
</dbReference>
<dbReference type="PANTHER" id="PTHR46911:SF1">
    <property type="entry name" value="2-ISOPROPYLMALATE SYNTHASE"/>
    <property type="match status" value="1"/>
</dbReference>
<dbReference type="InterPro" id="IPR036230">
    <property type="entry name" value="LeuA_allosteric_dom_sf"/>
</dbReference>
<dbReference type="KEGG" id="cut:CUTER_00720"/>
<dbReference type="Gene3D" id="3.30.160.270">
    <property type="match status" value="1"/>
</dbReference>
<dbReference type="PANTHER" id="PTHR46911">
    <property type="match status" value="1"/>
</dbReference>
<dbReference type="SMART" id="SM00917">
    <property type="entry name" value="LeuA_dimer"/>
    <property type="match status" value="1"/>
</dbReference>
<feature type="region of interest" description="Regulatory domain" evidence="10">
    <location>
        <begin position="490"/>
        <end position="612"/>
    </location>
</feature>
<evidence type="ECO:0000256" key="5">
    <source>
        <dbReference type="ARBA" id="ARBA00022430"/>
    </source>
</evidence>
<keyword evidence="14" id="KW-1185">Reference proteome</keyword>
<dbReference type="InterPro" id="IPR002034">
    <property type="entry name" value="AIPM/Hcit_synth_CS"/>
</dbReference>
<dbReference type="AlphaFoldDB" id="A0A0G3H9Z2"/>
<name>A0A0G3H9Z2_9CORY</name>
<dbReference type="InterPro" id="IPR000891">
    <property type="entry name" value="PYR_CT"/>
</dbReference>
<feature type="compositionally biased region" description="Polar residues" evidence="11">
    <location>
        <begin position="1"/>
        <end position="18"/>
    </location>
</feature>
<dbReference type="UniPathway" id="UPA00048">
    <property type="reaction ID" value="UER00070"/>
</dbReference>
<keyword evidence="5 10" id="KW-0432">Leucine biosynthesis</keyword>
<dbReference type="SUPFAM" id="SSF110921">
    <property type="entry name" value="2-isopropylmalate synthase LeuA, allosteric (dimerisation) domain"/>
    <property type="match status" value="1"/>
</dbReference>
<comment type="pathway">
    <text evidence="2 10">Amino-acid biosynthesis; L-leucine biosynthesis; L-leucine from 3-methyl-2-oxobutanoate: step 1/4.</text>
</comment>
<dbReference type="NCBIfam" id="TIGR00970">
    <property type="entry name" value="leuA_yeast"/>
    <property type="match status" value="1"/>
</dbReference>
<dbReference type="Pfam" id="PF00682">
    <property type="entry name" value="HMGL-like"/>
    <property type="match status" value="1"/>
</dbReference>
<dbReference type="GO" id="GO:0003985">
    <property type="term" value="F:acetyl-CoA C-acetyltransferase activity"/>
    <property type="evidence" value="ECO:0007669"/>
    <property type="project" value="UniProtKB-UniRule"/>
</dbReference>
<dbReference type="SUPFAM" id="SSF51569">
    <property type="entry name" value="Aldolase"/>
    <property type="match status" value="1"/>
</dbReference>